<protein>
    <recommendedName>
        <fullName evidence="3">HECT-type E3 ubiquitin transferase</fullName>
        <ecNumber evidence="3">2.3.2.26</ecNumber>
    </recommendedName>
</protein>
<dbReference type="Gene3D" id="3.30.2410.10">
    <property type="entry name" value="Hect, E3 ligase catalytic domain"/>
    <property type="match status" value="1"/>
</dbReference>
<dbReference type="Gene3D" id="3.90.1750.10">
    <property type="entry name" value="Hect, E3 ligase catalytic domains"/>
    <property type="match status" value="1"/>
</dbReference>
<evidence type="ECO:0000256" key="1">
    <source>
        <dbReference type="ARBA" id="ARBA00000885"/>
    </source>
</evidence>
<dbReference type="PROSITE" id="PS50237">
    <property type="entry name" value="HECT"/>
    <property type="match status" value="1"/>
</dbReference>
<dbReference type="FunFam" id="3.30.2410.10:FF:000017">
    <property type="entry name" value="E3 ubiquitin-protein ligase UPL7"/>
    <property type="match status" value="1"/>
</dbReference>
<dbReference type="GO" id="GO:0000209">
    <property type="term" value="P:protein polyubiquitination"/>
    <property type="evidence" value="ECO:0007669"/>
    <property type="project" value="InterPro"/>
</dbReference>
<reference evidence="9" key="2">
    <citation type="submission" date="2023-06" db="EMBL/GenBank/DDBJ databases">
        <authorList>
            <consortium name="Lawrence Berkeley National Laboratory"/>
            <person name="Mondo S.J."/>
            <person name="Hensen N."/>
            <person name="Bonometti L."/>
            <person name="Westerberg I."/>
            <person name="Brannstrom I.O."/>
            <person name="Guillou S."/>
            <person name="Cros-Aarteil S."/>
            <person name="Calhoun S."/>
            <person name="Haridas S."/>
            <person name="Kuo A."/>
            <person name="Pangilinan J."/>
            <person name="Riley R."/>
            <person name="Labutti K."/>
            <person name="Andreopoulos B."/>
            <person name="Lipzen A."/>
            <person name="Chen C."/>
            <person name="Yanf M."/>
            <person name="Daum C."/>
            <person name="Ng V."/>
            <person name="Clum A."/>
            <person name="Steindorff A."/>
            <person name="Ohm R."/>
            <person name="Martin F."/>
            <person name="Silar P."/>
            <person name="Natvig D."/>
            <person name="Lalanne C."/>
            <person name="Gautier V."/>
            <person name="Ament-Velasquez S.L."/>
            <person name="Kruys A."/>
            <person name="Hutchinson M.I."/>
            <person name="Powell A.J."/>
            <person name="Barry K."/>
            <person name="Miller A.N."/>
            <person name="Grigoriev I.V."/>
            <person name="Debuchy R."/>
            <person name="Gladieux P."/>
            <person name="Thoren M.H."/>
            <person name="Johannesson H."/>
        </authorList>
    </citation>
    <scope>NUCLEOTIDE SEQUENCE</scope>
    <source>
        <strain evidence="9">PSN324</strain>
    </source>
</reference>
<dbReference type="InterPro" id="IPR035983">
    <property type="entry name" value="Hect_E3_ubiquitin_ligase"/>
</dbReference>
<dbReference type="CDD" id="cd00078">
    <property type="entry name" value="HECTc"/>
    <property type="match status" value="1"/>
</dbReference>
<evidence type="ECO:0000256" key="7">
    <source>
        <dbReference type="SAM" id="MobiDB-lite"/>
    </source>
</evidence>
<dbReference type="SMART" id="SM00119">
    <property type="entry name" value="HECTc"/>
    <property type="match status" value="1"/>
</dbReference>
<comment type="catalytic activity">
    <reaction evidence="1">
        <text>S-ubiquitinyl-[E2 ubiquitin-conjugating enzyme]-L-cysteine + [acceptor protein]-L-lysine = [E2 ubiquitin-conjugating enzyme]-L-cysteine + N(6)-ubiquitinyl-[acceptor protein]-L-lysine.</text>
        <dbReference type="EC" id="2.3.2.26"/>
    </reaction>
</comment>
<evidence type="ECO:0000259" key="8">
    <source>
        <dbReference type="PROSITE" id="PS50237"/>
    </source>
</evidence>
<name>A0AAV9HRR9_9PEZI</name>
<comment type="pathway">
    <text evidence="2">Protein modification; protein ubiquitination.</text>
</comment>
<keyword evidence="4" id="KW-0808">Transferase</keyword>
<comment type="caution">
    <text evidence="9">The sequence shown here is derived from an EMBL/GenBank/DDBJ whole genome shotgun (WGS) entry which is preliminary data.</text>
</comment>
<feature type="compositionally biased region" description="Acidic residues" evidence="7">
    <location>
        <begin position="649"/>
        <end position="665"/>
    </location>
</feature>
<evidence type="ECO:0000256" key="3">
    <source>
        <dbReference type="ARBA" id="ARBA00012485"/>
    </source>
</evidence>
<dbReference type="EC" id="2.3.2.26" evidence="3"/>
<dbReference type="SUPFAM" id="SSF56204">
    <property type="entry name" value="Hect, E3 ligase catalytic domain"/>
    <property type="match status" value="1"/>
</dbReference>
<evidence type="ECO:0000256" key="2">
    <source>
        <dbReference type="ARBA" id="ARBA00004906"/>
    </source>
</evidence>
<dbReference type="FunFam" id="3.30.2160.10:FF:000002">
    <property type="entry name" value="Putative Ubiquitin-protein ligase E3C"/>
    <property type="match status" value="1"/>
</dbReference>
<dbReference type="SMART" id="SM00015">
    <property type="entry name" value="IQ"/>
    <property type="match status" value="1"/>
</dbReference>
<dbReference type="Pfam" id="PF00632">
    <property type="entry name" value="HECT"/>
    <property type="match status" value="1"/>
</dbReference>
<feature type="domain" description="HECT" evidence="8">
    <location>
        <begin position="807"/>
        <end position="1166"/>
    </location>
</feature>
<dbReference type="AlphaFoldDB" id="A0AAV9HRR9"/>
<dbReference type="InterPro" id="IPR000048">
    <property type="entry name" value="IQ_motif_EF-hand-BS"/>
</dbReference>
<feature type="compositionally biased region" description="Polar residues" evidence="7">
    <location>
        <begin position="671"/>
        <end position="684"/>
    </location>
</feature>
<dbReference type="InterPro" id="IPR044611">
    <property type="entry name" value="E3A/B/C-like"/>
</dbReference>
<dbReference type="PANTHER" id="PTHR45700">
    <property type="entry name" value="UBIQUITIN-PROTEIN LIGASE E3C"/>
    <property type="match status" value="1"/>
</dbReference>
<evidence type="ECO:0000256" key="5">
    <source>
        <dbReference type="ARBA" id="ARBA00022786"/>
    </source>
</evidence>
<gene>
    <name evidence="9" type="ORF">QBC42DRAFT_175371</name>
</gene>
<proteinExistence type="predicted"/>
<sequence length="1166" mass="131708">MFPTFTGNSRRTRKVDLSGQRPINPFSAVSGSFKPGGSHTVAQAQAEREERQRNRDRLRAARCLQKSWRGHRVRRDLRDSRRRIFDQTYEANITVEERSKRVAPLILSAFLASNPDDHRRLELFCRDLVETRFAAFTSGFIDLARLGRLSRIVVATLESGPFTANARAETLLRALSEILRLRPQSPEPILDRYYTVLARYCQGAGGNAPSPFLDLMIGAVVGPLASHNVSAKYTKEAYQELARSFLTQPDIRLLELNVSSFAAHIDFDCLSGSLVKSDDDLGSVESQANLLWLLAHFIELRISKHNQAVNISTLKALHSLLSVLSTQIRTSFAVSGAGPNTDGRDGDETSEQSLPPYISAALAKLSARDEISGLLDRFTTSQKGAHGSETDGASLLAGYILTLIYCFPHLADDIRMRLFLADLPSSRGIIPSVRYFWEASSKTSMFQEIASYEDAALDVFRRKPASTNNSLSESELPWHREWRTILLFLELYIFVLRFTDDDAFFGGFDSRANTQGSASRLSSSNLSLKDLTELTRFLKHLAFTLLYNTADILGPRLGISSATGSTGDFLTLKAPRTKASATPSTFVITGGIDLKGFRDLVTTAVGMLYERDSRRQFLPQDHWLMTSKLNMSGFLQAVIVEEQKKHDEPEDEEEEDAENDEDAMDVDTHTRTSYASSRLQQVSQMERVRQIRRQAARDNARATASPKLEILRNMPFIIPFEMRVQIFRQFIRLDKERRRNGHVDPEMWRMFMHSQMPANLPNRHSMSRHQDPFGEHHNPLSRHQAVIRRGRVLSSAKDAFWSLGEGLKEPISIQFEDEFGMVEAGIDGGGVTKEFLTSVTNEAITDTRVPELFIANRNNASYPNPSALDQARELGLGRSDTQELLDRYEFLGRIIGKCLYEGILINIHFAGFFLLTWALGADDITRATINDLRELDEDLYQGMLKLKSYSGDVSELGLDFTIDDQVSLPGEPMRTRTRNLRPEGSQLTVTNENRLVYINCVSRWRLRVQAYLQTKAFLKGLWMIIDPAWLRMFNQNELQRLVGGDDSPIDVEDLRRYTVYGGVYQIGDDGEEHPTIKLFWEVMRELEDAERRDVLQFVTSTPRAPLLGFSQLNPQFSIRDNGRDEERLPSASTCVNLLKLPQYTTAEVLKEKLLYAVKSGAGFDLS</sequence>
<evidence type="ECO:0000256" key="6">
    <source>
        <dbReference type="PROSITE-ProRule" id="PRU00104"/>
    </source>
</evidence>
<dbReference type="Gene3D" id="3.30.2160.10">
    <property type="entry name" value="Hect, E3 ligase catalytic domain"/>
    <property type="match status" value="1"/>
</dbReference>
<evidence type="ECO:0000313" key="10">
    <source>
        <dbReference type="Proteomes" id="UP001321749"/>
    </source>
</evidence>
<feature type="compositionally biased region" description="Basic and acidic residues" evidence="7">
    <location>
        <begin position="46"/>
        <end position="55"/>
    </location>
</feature>
<dbReference type="GO" id="GO:0061630">
    <property type="term" value="F:ubiquitin protein ligase activity"/>
    <property type="evidence" value="ECO:0007669"/>
    <property type="project" value="UniProtKB-EC"/>
</dbReference>
<organism evidence="9 10">
    <name type="scientific">Cladorrhinum samala</name>
    <dbReference type="NCBI Taxonomy" id="585594"/>
    <lineage>
        <taxon>Eukaryota</taxon>
        <taxon>Fungi</taxon>
        <taxon>Dikarya</taxon>
        <taxon>Ascomycota</taxon>
        <taxon>Pezizomycotina</taxon>
        <taxon>Sordariomycetes</taxon>
        <taxon>Sordariomycetidae</taxon>
        <taxon>Sordariales</taxon>
        <taxon>Podosporaceae</taxon>
        <taxon>Cladorrhinum</taxon>
    </lineage>
</organism>
<evidence type="ECO:0000256" key="4">
    <source>
        <dbReference type="ARBA" id="ARBA00022679"/>
    </source>
</evidence>
<dbReference type="InterPro" id="IPR000569">
    <property type="entry name" value="HECT_dom"/>
</dbReference>
<dbReference type="GO" id="GO:0006511">
    <property type="term" value="P:ubiquitin-dependent protein catabolic process"/>
    <property type="evidence" value="ECO:0007669"/>
    <property type="project" value="TreeGrafter"/>
</dbReference>
<evidence type="ECO:0000313" key="9">
    <source>
        <dbReference type="EMBL" id="KAK4462740.1"/>
    </source>
</evidence>
<keyword evidence="10" id="KW-1185">Reference proteome</keyword>
<dbReference type="PROSITE" id="PS50096">
    <property type="entry name" value="IQ"/>
    <property type="match status" value="1"/>
</dbReference>
<feature type="region of interest" description="Disordered" evidence="7">
    <location>
        <begin position="1"/>
        <end position="55"/>
    </location>
</feature>
<accession>A0AAV9HRR9</accession>
<dbReference type="Proteomes" id="UP001321749">
    <property type="component" value="Unassembled WGS sequence"/>
</dbReference>
<feature type="active site" description="Glycyl thioester intermediate" evidence="6">
    <location>
        <position position="1134"/>
    </location>
</feature>
<reference evidence="9" key="1">
    <citation type="journal article" date="2023" name="Mol. Phylogenet. Evol.">
        <title>Genome-scale phylogeny and comparative genomics of the fungal order Sordariales.</title>
        <authorList>
            <person name="Hensen N."/>
            <person name="Bonometti L."/>
            <person name="Westerberg I."/>
            <person name="Brannstrom I.O."/>
            <person name="Guillou S."/>
            <person name="Cros-Aarteil S."/>
            <person name="Calhoun S."/>
            <person name="Haridas S."/>
            <person name="Kuo A."/>
            <person name="Mondo S."/>
            <person name="Pangilinan J."/>
            <person name="Riley R."/>
            <person name="LaButti K."/>
            <person name="Andreopoulos B."/>
            <person name="Lipzen A."/>
            <person name="Chen C."/>
            <person name="Yan M."/>
            <person name="Daum C."/>
            <person name="Ng V."/>
            <person name="Clum A."/>
            <person name="Steindorff A."/>
            <person name="Ohm R.A."/>
            <person name="Martin F."/>
            <person name="Silar P."/>
            <person name="Natvig D.O."/>
            <person name="Lalanne C."/>
            <person name="Gautier V."/>
            <person name="Ament-Velasquez S.L."/>
            <person name="Kruys A."/>
            <person name="Hutchinson M.I."/>
            <person name="Powell A.J."/>
            <person name="Barry K."/>
            <person name="Miller A.N."/>
            <person name="Grigoriev I.V."/>
            <person name="Debuchy R."/>
            <person name="Gladieux P."/>
            <person name="Hiltunen Thoren M."/>
            <person name="Johannesson H."/>
        </authorList>
    </citation>
    <scope>NUCLEOTIDE SEQUENCE</scope>
    <source>
        <strain evidence="9">PSN324</strain>
    </source>
</reference>
<feature type="region of interest" description="Disordered" evidence="7">
    <location>
        <begin position="644"/>
        <end position="702"/>
    </location>
</feature>
<dbReference type="EMBL" id="MU864968">
    <property type="protein sequence ID" value="KAK4462740.1"/>
    <property type="molecule type" value="Genomic_DNA"/>
</dbReference>
<dbReference type="PANTHER" id="PTHR45700:SF2">
    <property type="entry name" value="UBIQUITIN-PROTEIN LIGASE E3C"/>
    <property type="match status" value="1"/>
</dbReference>
<keyword evidence="5 6" id="KW-0833">Ubl conjugation pathway</keyword>